<keyword evidence="7" id="KW-0446">Lipid-binding</keyword>
<dbReference type="Pfam" id="PF01237">
    <property type="entry name" value="Oxysterol_BP"/>
    <property type="match status" value="1"/>
</dbReference>
<feature type="compositionally biased region" description="Polar residues" evidence="12">
    <location>
        <begin position="855"/>
        <end position="867"/>
    </location>
</feature>
<dbReference type="Proteomes" id="UP000094336">
    <property type="component" value="Unassembled WGS sequence"/>
</dbReference>
<feature type="coiled-coil region" evidence="11">
    <location>
        <begin position="1405"/>
        <end position="1460"/>
    </location>
</feature>
<reference evidence="15" key="1">
    <citation type="submission" date="2016-05" db="EMBL/GenBank/DDBJ databases">
        <title>Comparative genomics of biotechnologically important yeasts.</title>
        <authorList>
            <consortium name="DOE Joint Genome Institute"/>
            <person name="Riley R."/>
            <person name="Haridas S."/>
            <person name="Wolfe K.H."/>
            <person name="Lopes M.R."/>
            <person name="Hittinger C.T."/>
            <person name="Goker M."/>
            <person name="Salamov A."/>
            <person name="Wisecaver J."/>
            <person name="Long T.M."/>
            <person name="Aerts A.L."/>
            <person name="Barry K."/>
            <person name="Choi C."/>
            <person name="Clum A."/>
            <person name="Coughlan A.Y."/>
            <person name="Deshpande S."/>
            <person name="Douglass A.P."/>
            <person name="Hanson S.J."/>
            <person name="Klenk H.-P."/>
            <person name="Labutti K."/>
            <person name="Lapidus A."/>
            <person name="Lindquist E."/>
            <person name="Lipzen A."/>
            <person name="Meier-Kolthoff J.P."/>
            <person name="Ohm R.A."/>
            <person name="Otillar R.P."/>
            <person name="Pangilinan J."/>
            <person name="Peng Y."/>
            <person name="Rokas A."/>
            <person name="Rosa C.A."/>
            <person name="Scheuner C."/>
            <person name="Sibirny A.A."/>
            <person name="Slot J.C."/>
            <person name="Stielow J.B."/>
            <person name="Sun H."/>
            <person name="Kurtzman C.P."/>
            <person name="Blackwell M."/>
            <person name="Grigoriev I.V."/>
            <person name="Jeffries T.W."/>
        </authorList>
    </citation>
    <scope>NUCLEOTIDE SEQUENCE [LARGE SCALE GENOMIC DNA]</scope>
    <source>
        <strain evidence="15">NRRL Y-12698</strain>
    </source>
</reference>
<dbReference type="Pfam" id="PF00169">
    <property type="entry name" value="PH"/>
    <property type="match status" value="1"/>
</dbReference>
<dbReference type="InterPro" id="IPR018494">
    <property type="entry name" value="Oxysterol-bd_CS"/>
</dbReference>
<dbReference type="SMART" id="SM00233">
    <property type="entry name" value="PH"/>
    <property type="match status" value="1"/>
</dbReference>
<dbReference type="InterPro" id="IPR001849">
    <property type="entry name" value="PH_domain"/>
</dbReference>
<keyword evidence="3" id="KW-0597">Phosphoprotein</keyword>
<dbReference type="GO" id="GO:0005886">
    <property type="term" value="C:plasma membrane"/>
    <property type="evidence" value="ECO:0007669"/>
    <property type="project" value="TreeGrafter"/>
</dbReference>
<name>A0A1E3QWL2_9ASCO</name>
<feature type="domain" description="PH" evidence="13">
    <location>
        <begin position="1111"/>
        <end position="1208"/>
    </location>
</feature>
<dbReference type="SUPFAM" id="SSF50729">
    <property type="entry name" value="PH domain-like"/>
    <property type="match status" value="1"/>
</dbReference>
<feature type="region of interest" description="Disordered" evidence="12">
    <location>
        <begin position="1964"/>
        <end position="1987"/>
    </location>
</feature>
<dbReference type="STRING" id="984486.A0A1E3QWL2"/>
<evidence type="ECO:0000256" key="3">
    <source>
        <dbReference type="ARBA" id="ARBA00022553"/>
    </source>
</evidence>
<evidence type="ECO:0000256" key="8">
    <source>
        <dbReference type="PROSITE-ProRule" id="PRU00023"/>
    </source>
</evidence>
<dbReference type="GO" id="GO:0006897">
    <property type="term" value="P:endocytosis"/>
    <property type="evidence" value="ECO:0007669"/>
    <property type="project" value="TreeGrafter"/>
</dbReference>
<dbReference type="EMBL" id="KV454428">
    <property type="protein sequence ID" value="ODQ81387.1"/>
    <property type="molecule type" value="Genomic_DNA"/>
</dbReference>
<dbReference type="GO" id="GO:0003723">
    <property type="term" value="F:RNA binding"/>
    <property type="evidence" value="ECO:0007669"/>
    <property type="project" value="UniProtKB-UniRule"/>
</dbReference>
<dbReference type="FunFam" id="2.40.160.120:FF:000001">
    <property type="entry name" value="Oxysterol-binding protein"/>
    <property type="match status" value="1"/>
</dbReference>
<dbReference type="InterPro" id="IPR000648">
    <property type="entry name" value="Oxysterol-bd"/>
</dbReference>
<evidence type="ECO:0000256" key="2">
    <source>
        <dbReference type="ARBA" id="ARBA00022448"/>
    </source>
</evidence>
<dbReference type="InterPro" id="IPR037239">
    <property type="entry name" value="OSBP_sf"/>
</dbReference>
<keyword evidence="4" id="KW-0677">Repeat</keyword>
<dbReference type="FunFam" id="2.30.29.30:FF:000061">
    <property type="entry name" value="Oxysterol binding protein 1"/>
    <property type="match status" value="1"/>
</dbReference>
<keyword evidence="15" id="KW-1185">Reference proteome</keyword>
<feature type="compositionally biased region" description="Basic and acidic residues" evidence="12">
    <location>
        <begin position="1966"/>
        <end position="1987"/>
    </location>
</feature>
<gene>
    <name evidence="14" type="ORF">BABINDRAFT_7183</name>
</gene>
<dbReference type="SUPFAM" id="SSF48403">
    <property type="entry name" value="Ankyrin repeat"/>
    <property type="match status" value="1"/>
</dbReference>
<dbReference type="PROSITE" id="PS50084">
    <property type="entry name" value="KH_TYPE_1"/>
    <property type="match status" value="1"/>
</dbReference>
<dbReference type="PROSITE" id="PS50297">
    <property type="entry name" value="ANK_REP_REGION"/>
    <property type="match status" value="1"/>
</dbReference>
<feature type="region of interest" description="Disordered" evidence="12">
    <location>
        <begin position="1217"/>
        <end position="1285"/>
    </location>
</feature>
<dbReference type="GO" id="GO:0034727">
    <property type="term" value="P:piecemeal microautophagy of the nucleus"/>
    <property type="evidence" value="ECO:0007669"/>
    <property type="project" value="TreeGrafter"/>
</dbReference>
<dbReference type="PROSITE" id="PS01013">
    <property type="entry name" value="OSBP"/>
    <property type="match status" value="1"/>
</dbReference>
<dbReference type="PROSITE" id="PS50088">
    <property type="entry name" value="ANK_REPEAT"/>
    <property type="match status" value="1"/>
</dbReference>
<evidence type="ECO:0000313" key="15">
    <source>
        <dbReference type="Proteomes" id="UP000094336"/>
    </source>
</evidence>
<evidence type="ECO:0000256" key="6">
    <source>
        <dbReference type="ARBA" id="ARBA00023055"/>
    </source>
</evidence>
<dbReference type="PANTHER" id="PTHR10972:SF205">
    <property type="entry name" value="OXYSTEROL-BINDING PROTEIN 1"/>
    <property type="match status" value="1"/>
</dbReference>
<evidence type="ECO:0000256" key="9">
    <source>
        <dbReference type="PROSITE-ProRule" id="PRU00117"/>
    </source>
</evidence>
<dbReference type="GO" id="GO:0005635">
    <property type="term" value="C:nuclear envelope"/>
    <property type="evidence" value="ECO:0007669"/>
    <property type="project" value="TreeGrafter"/>
</dbReference>
<proteinExistence type="inferred from homology"/>
<dbReference type="SUPFAM" id="SSF144000">
    <property type="entry name" value="Oxysterol-binding protein-like"/>
    <property type="match status" value="1"/>
</dbReference>
<dbReference type="RefSeq" id="XP_018986715.1">
    <property type="nucleotide sequence ID" value="XM_019132582.1"/>
</dbReference>
<dbReference type="InterPro" id="IPR036770">
    <property type="entry name" value="Ankyrin_rpt-contain_sf"/>
</dbReference>
<dbReference type="PANTHER" id="PTHR10972">
    <property type="entry name" value="OXYSTEROL-BINDING PROTEIN-RELATED"/>
    <property type="match status" value="1"/>
</dbReference>
<dbReference type="GO" id="GO:0097038">
    <property type="term" value="C:perinuclear endoplasmic reticulum"/>
    <property type="evidence" value="ECO:0007669"/>
    <property type="project" value="TreeGrafter"/>
</dbReference>
<dbReference type="PROSITE" id="PS50003">
    <property type="entry name" value="PH_DOMAIN"/>
    <property type="match status" value="1"/>
</dbReference>
<evidence type="ECO:0000256" key="5">
    <source>
        <dbReference type="ARBA" id="ARBA00023043"/>
    </source>
</evidence>
<dbReference type="GO" id="GO:0030011">
    <property type="term" value="P:maintenance of cell polarity"/>
    <property type="evidence" value="ECO:0007669"/>
    <property type="project" value="TreeGrafter"/>
</dbReference>
<evidence type="ECO:0000256" key="1">
    <source>
        <dbReference type="ARBA" id="ARBA00008842"/>
    </source>
</evidence>
<dbReference type="Gene3D" id="1.25.40.20">
    <property type="entry name" value="Ankyrin repeat-containing domain"/>
    <property type="match status" value="2"/>
</dbReference>
<keyword evidence="2" id="KW-0813">Transport</keyword>
<protein>
    <recommendedName>
        <fullName evidence="13">PH domain-containing protein</fullName>
    </recommendedName>
</protein>
<evidence type="ECO:0000313" key="14">
    <source>
        <dbReference type="EMBL" id="ODQ81387.1"/>
    </source>
</evidence>
<keyword evidence="5 8" id="KW-0040">ANK repeat</keyword>
<keyword evidence="11" id="KW-0175">Coiled coil</keyword>
<comment type="similarity">
    <text evidence="1 10">Belongs to the OSBP family.</text>
</comment>
<evidence type="ECO:0000259" key="13">
    <source>
        <dbReference type="PROSITE" id="PS50003"/>
    </source>
</evidence>
<dbReference type="GO" id="GO:0120009">
    <property type="term" value="P:intermembrane lipid transfer"/>
    <property type="evidence" value="ECO:0007669"/>
    <property type="project" value="UniProtKB-ARBA"/>
</dbReference>
<evidence type="ECO:0000256" key="4">
    <source>
        <dbReference type="ARBA" id="ARBA00022737"/>
    </source>
</evidence>
<feature type="region of interest" description="Disordered" evidence="12">
    <location>
        <begin position="845"/>
        <end position="874"/>
    </location>
</feature>
<dbReference type="GeneID" id="30150435"/>
<feature type="repeat" description="ANK" evidence="8">
    <location>
        <begin position="942"/>
        <end position="963"/>
    </location>
</feature>
<dbReference type="Gene3D" id="2.40.160.120">
    <property type="match status" value="1"/>
</dbReference>
<dbReference type="GO" id="GO:0006887">
    <property type="term" value="P:exocytosis"/>
    <property type="evidence" value="ECO:0007669"/>
    <property type="project" value="TreeGrafter"/>
</dbReference>
<dbReference type="OrthoDB" id="1854502at2759"/>
<dbReference type="GO" id="GO:0005829">
    <property type="term" value="C:cytosol"/>
    <property type="evidence" value="ECO:0007669"/>
    <property type="project" value="TreeGrafter"/>
</dbReference>
<dbReference type="InterPro" id="IPR011993">
    <property type="entry name" value="PH-like_dom_sf"/>
</dbReference>
<dbReference type="Gene3D" id="3.30.70.3490">
    <property type="match status" value="1"/>
</dbReference>
<organism evidence="14 15">
    <name type="scientific">Babjeviella inositovora NRRL Y-12698</name>
    <dbReference type="NCBI Taxonomy" id="984486"/>
    <lineage>
        <taxon>Eukaryota</taxon>
        <taxon>Fungi</taxon>
        <taxon>Dikarya</taxon>
        <taxon>Ascomycota</taxon>
        <taxon>Saccharomycotina</taxon>
        <taxon>Pichiomycetes</taxon>
        <taxon>Serinales incertae sedis</taxon>
        <taxon>Babjeviella</taxon>
    </lineage>
</organism>
<evidence type="ECO:0000256" key="7">
    <source>
        <dbReference type="ARBA" id="ARBA00023121"/>
    </source>
</evidence>
<keyword evidence="6" id="KW-0445">Lipid transport</keyword>
<sequence>MYSYHLPSPMSSPASKMLCSTPREPLLEAATITPYSATFAQNDSEDDLELMSALDKIHYDQKARSDVMFKPFLASSSPIRGDDVATTYNQAMRSRNRLRANKQRQDTRQEKILQRRGGAVRMDEEIMKAEEQEFLERMQQEASKYEVECEDEYWYGDDEYLLENGPKEATLAYERELEEMLRLEEEELIAMTQEMTIEAQSIPVLLHIAETLIYYKQATLKAVEATTQSTIRWQQTEGEYQFVVSTETRLGVKAAVEAIQRIQLEIAEQTVTVRIHPGVVPYVVFDNWDPLRREVSATKEAGLVSREVKTDPIVATGSTRACHILDSPRWSQFVFNSRELTAHATFPVIAQFGNTVIHFDRHNSASLQTISIISPEYTSRQALKRIMERNISRYMGLSKDVSIAKPISRCIFGLNGSAFARLERYTNTTIKTSEDVKITSSVSRDKEMTISVFGEELNVAQAISILKLEYRRVQDNVETIDIPQSLMYPLIHYEKQLSTQACTGGTTRFHVEQLSLTSSRVVIYGHSKKDVWLLKEALLKFIERLECMAEVISVPPEFLSALVGEGAQNLRQNGVHIQQNGTSLVVYGTDKRDIALAYKSLKDRLAQLTADSGGISFPGQYEPAMIGVYPGGSKLDDIRKNSGAYISVTKDKNAATTFVVIGEAATKARVEEQLNRRLKLVTTQAIVVEVPKQLHKMVLGYHGHLHFLRYMFPAATLSRLNDSQILVLGENKKQTNAIAERLMANLLMLQDNMHEISVPKSHVEKFLKAAKSVLQKAPSNVFWETSSKVSISSLNKADAYGTYKKIQKLETAKVVARIPDGLVYLLTGIDGLRLSDSLAPITMTNTQGASGGAPGQNSDVAPGQSSDVAPGQTGEASPALVRLKLLDALRAGDATRASALATTTPAIGAQLLHLAVQIAPLPTITSLLPSLDVDAVNARDADGNTPLHLAVLAGRADLVVFLLGLPAINDTIPNNTGLQAVELARDIPLAQVMQVERAKFVERAAGRLRAALSARDYATLDTLFATPRVVDLLDINGTDPETGDAVLHEFVRAHDIDMCRWILAHGGDPFKRDRRGRLPSEIAKGHPALVALLREAAGDQSVIGVTTSTIDPTFKGYLRKWTNFALGYKLRYFILDQNGVLSYYRDQEDTANACRGSLNLGNATLHLDSSEKLKFEILSGNREVKWHLKANHPVECNRWVWSLQGGIRVAKDRVGGQPTVTQASGTLPGPIAGSYLAPGRKGHSRTPSLASTASEKKAMPSHARTRSDASSVSVSSRESPEVVKKSRFTRIRQKLRFKVVDEPEAEYTSDEEGYINDYPEEEKGEEVEEVDSRLEILQLVGPHGEEASVAKRTLEIELSSVMELVASGGAGEGAVLGSSLATVQTLFARYAELMEARDSKLIKTLERQREINQLWERSIRELEAEIGDRERLLVELEAQKKSLKGALREANGAARNAKTEAQDAPAGIEAKVISPEETLEIVTPAILVENALQTTLETIQESESVRSAVVQTTVYSERVRQIMEEDSDDEFFDADEYDEMVGEVSVTGSQAPPAYLLMDPTGTGKTVSAYGDSKKVEAAGSGEETDGVVYKTPVGGVSGELPSRETVAAPKDIKDAPTDLLNEKMKEIQSDLSFSGYSAAPRTRLDLSEDNRPKISLWGILKSMVGKDLLKISLPVSFNECTSLLQRVAEDMEYTSLLDTAAAFDDSTLRMVYVATFAASEYASTLNRVAKPFNPLLGETYELARPDGNFRFFTEQVSHHPPISATLAESPLWDYYGESAVKSKFNGRSFDVLPQGTWYLNLRSKVTDKNGNKVASELYSWKKITSTVTGIISGSPSIDNYGEMEVTNHTTGDTVVLDFKQRGWRAAGAYEVRGTVLDAQQDPHWVIGGHWNHKIYAKKTSSASVNSAHKAIVTDSEAKSTPSQDAKFLVWTVNSRPKSPFNLTQFSISLNELTDELREWLPPTDTRLRPDQRAMEDGRYDEASNEKMRVEEKQRATRKRRELANEVYSPQWFVKKTHEITGESYWEYTGQYWKQRSQKAFKVEEIF</sequence>
<evidence type="ECO:0000256" key="10">
    <source>
        <dbReference type="RuleBase" id="RU003844"/>
    </source>
</evidence>
<dbReference type="SMART" id="SM00248">
    <property type="entry name" value="ANK"/>
    <property type="match status" value="2"/>
</dbReference>
<dbReference type="CDD" id="cd13292">
    <property type="entry name" value="PH_Osh1p_Osh2p_yeast"/>
    <property type="match status" value="1"/>
</dbReference>
<keyword evidence="9" id="KW-0694">RNA-binding</keyword>
<evidence type="ECO:0000256" key="11">
    <source>
        <dbReference type="SAM" id="Coils"/>
    </source>
</evidence>
<accession>A0A1E3QWL2</accession>
<dbReference type="Gene3D" id="2.30.29.30">
    <property type="entry name" value="Pleckstrin-homology domain (PH domain)/Phosphotyrosine-binding domain (PTB)"/>
    <property type="match status" value="1"/>
</dbReference>
<dbReference type="InterPro" id="IPR002110">
    <property type="entry name" value="Ankyrin_rpt"/>
</dbReference>
<dbReference type="Pfam" id="PF00023">
    <property type="entry name" value="Ank"/>
    <property type="match status" value="1"/>
</dbReference>
<evidence type="ECO:0000256" key="12">
    <source>
        <dbReference type="SAM" id="MobiDB-lite"/>
    </source>
</evidence>
<dbReference type="GO" id="GO:0032934">
    <property type="term" value="F:sterol binding"/>
    <property type="evidence" value="ECO:0007669"/>
    <property type="project" value="TreeGrafter"/>
</dbReference>